<dbReference type="AlphaFoldDB" id="A0A1J4JQY4"/>
<gene>
    <name evidence="1" type="ORF">TRFO_08291</name>
</gene>
<dbReference type="InterPro" id="IPR033469">
    <property type="entry name" value="CYTH-like_dom_sf"/>
</dbReference>
<comment type="caution">
    <text evidence="1">The sequence shown here is derived from an EMBL/GenBank/DDBJ whole genome shotgun (WGS) entry which is preliminary data.</text>
</comment>
<dbReference type="RefSeq" id="XP_068352797.1">
    <property type="nucleotide sequence ID" value="XM_068494196.1"/>
</dbReference>
<proteinExistence type="predicted"/>
<evidence type="ECO:0000313" key="1">
    <source>
        <dbReference type="EMBL" id="OHS99660.1"/>
    </source>
</evidence>
<name>A0A1J4JQY4_9EUKA</name>
<evidence type="ECO:0008006" key="3">
    <source>
        <dbReference type="Google" id="ProtNLM"/>
    </source>
</evidence>
<dbReference type="SUPFAM" id="SSF55154">
    <property type="entry name" value="CYTH-like phosphatases"/>
    <property type="match status" value="1"/>
</dbReference>
<dbReference type="Gene3D" id="2.40.320.10">
    <property type="entry name" value="Hypothetical Protein Pfu-838710-001"/>
    <property type="match status" value="1"/>
</dbReference>
<keyword evidence="2" id="KW-1185">Reference proteome</keyword>
<organism evidence="1 2">
    <name type="scientific">Tritrichomonas foetus</name>
    <dbReference type="NCBI Taxonomy" id="1144522"/>
    <lineage>
        <taxon>Eukaryota</taxon>
        <taxon>Metamonada</taxon>
        <taxon>Parabasalia</taxon>
        <taxon>Tritrichomonadida</taxon>
        <taxon>Tritrichomonadidae</taxon>
        <taxon>Tritrichomonas</taxon>
    </lineage>
</organism>
<protein>
    <recommendedName>
        <fullName evidence="3">CYTH domain-containing protein</fullName>
    </recommendedName>
</protein>
<evidence type="ECO:0000313" key="2">
    <source>
        <dbReference type="Proteomes" id="UP000179807"/>
    </source>
</evidence>
<dbReference type="GeneID" id="94828900"/>
<dbReference type="EMBL" id="MLAK01000993">
    <property type="protein sequence ID" value="OHS99660.1"/>
    <property type="molecule type" value="Genomic_DNA"/>
</dbReference>
<dbReference type="VEuPathDB" id="TrichDB:TRFO_08291"/>
<reference evidence="1" key="1">
    <citation type="submission" date="2016-10" db="EMBL/GenBank/DDBJ databases">
        <authorList>
            <person name="Benchimol M."/>
            <person name="Almeida L.G."/>
            <person name="Vasconcelos A.T."/>
            <person name="Perreira-Neves A."/>
            <person name="Rosa I.A."/>
            <person name="Tasca T."/>
            <person name="Bogo M.R."/>
            <person name="de Souza W."/>
        </authorList>
    </citation>
    <scope>NUCLEOTIDE SEQUENCE [LARGE SCALE GENOMIC DNA]</scope>
    <source>
        <strain evidence="1">K</strain>
    </source>
</reference>
<dbReference type="Proteomes" id="UP000179807">
    <property type="component" value="Unassembled WGS sequence"/>
</dbReference>
<accession>A0A1J4JQY4</accession>
<sequence>MNTSHEKILLDSSAFYTFIRHYKNKIDACYEMNYYYYDTEDMTLIKKNQTARLRSIQSKDYKAQWEFRFNNDVIKSQENIITTNSAFIQLHDAESVITNPSHLLTAKFLPETIHQNLKDIPEASLKNVAMFRINRKYLSFGEILIKADEFVYGKNSFYEIGFNSNNRETAKEKMKEALSSLGISFSFSTLSKLSRVDSFIPYLDPTKSK</sequence>